<evidence type="ECO:0000256" key="14">
    <source>
        <dbReference type="SAM" id="MobiDB-lite"/>
    </source>
</evidence>
<dbReference type="PANTHER" id="PTHR31741">
    <property type="entry name" value="OS02G0726500 PROTEIN-RELATED"/>
    <property type="match status" value="1"/>
</dbReference>
<organism evidence="16 17">
    <name type="scientific">Ziziphus jujuba var. spinosa</name>
    <dbReference type="NCBI Taxonomy" id="714518"/>
    <lineage>
        <taxon>Eukaryota</taxon>
        <taxon>Viridiplantae</taxon>
        <taxon>Streptophyta</taxon>
        <taxon>Embryophyta</taxon>
        <taxon>Tracheophyta</taxon>
        <taxon>Spermatophyta</taxon>
        <taxon>Magnoliopsida</taxon>
        <taxon>eudicotyledons</taxon>
        <taxon>Gunneridae</taxon>
        <taxon>Pentapetalae</taxon>
        <taxon>rosids</taxon>
        <taxon>fabids</taxon>
        <taxon>Rosales</taxon>
        <taxon>Rhamnaceae</taxon>
        <taxon>Paliureae</taxon>
        <taxon>Ziziphus</taxon>
    </lineage>
</organism>
<sequence>MPSPGGKPRREGPMSPRPAGKSRLEGPVSPGLFQFSRRRVFEASEVFKSDMKTATLFRRKVLRPGRRLFGVLMVLAFLSLLAKFALMNMLQGQITSREITGLVQPTLQDISIKQQDVVNKTTMQQRLNDVTPEVWMPPNSKNYQKCISQSNKEKSRGNETNGYILSHANGGLNQMRFGISDMVAIAKIMDATLVFPSLDHKSFWIDSSEFKDIFNWRNFMEVLKDDIRIVESLPQEFESVKPLQKAPVSCYLLLQPSYYRGEILTLLKRHKVIKFTHTDSRLANNGVATSFQRLRCRAMYEALRFTNEIEELGKKLAHRLRNNSTPYIALHLRYEMDMLAFTGCSHNLTKTENEELKKMRKETAHWKVKHINGRQKRLQGSCPMTPREVAMFLEALGFPSNTKIYIVAGDIYGQDGIRPLEAKYPYLFYHSSLATDEELQPFKQRQNQLAALDYIVAVESDVFIYSYDGNMAKAVQGHRRFEGFRKTINPDRQGLVTLIDKLDKGLMNWETFSSNVKSLHANRTGGPYPRRELMSPKLEENFYANPLPGCICERSKEQTNSDTGENM</sequence>
<evidence type="ECO:0000256" key="2">
    <source>
        <dbReference type="ARBA" id="ARBA00004881"/>
    </source>
</evidence>
<gene>
    <name evidence="16" type="ORF">FEM48_Zijuj03G0099300</name>
</gene>
<keyword evidence="4" id="KW-0328">Glycosyltransferase</keyword>
<evidence type="ECO:0000313" key="16">
    <source>
        <dbReference type="EMBL" id="KAH7537498.1"/>
    </source>
</evidence>
<keyword evidence="8 15" id="KW-1133">Transmembrane helix</keyword>
<keyword evidence="6 15" id="KW-0812">Transmembrane</keyword>
<keyword evidence="12" id="KW-0119">Carbohydrate metabolism</keyword>
<evidence type="ECO:0000256" key="13">
    <source>
        <dbReference type="ARBA" id="ARBA00030350"/>
    </source>
</evidence>
<dbReference type="FunFam" id="3.40.50.11350:FF:000011">
    <property type="entry name" value="O-fucosyltransferase 28"/>
    <property type="match status" value="1"/>
</dbReference>
<dbReference type="PANTHER" id="PTHR31741:SF44">
    <property type="entry name" value="O-FUCOSYLTRANSFERASE FAMILY PROTEIN"/>
    <property type="match status" value="1"/>
</dbReference>
<dbReference type="CDD" id="cd11299">
    <property type="entry name" value="O-FucT_plant"/>
    <property type="match status" value="1"/>
</dbReference>
<dbReference type="AlphaFoldDB" id="A0A978VPM3"/>
<evidence type="ECO:0000256" key="8">
    <source>
        <dbReference type="ARBA" id="ARBA00022989"/>
    </source>
</evidence>
<evidence type="ECO:0000256" key="12">
    <source>
        <dbReference type="ARBA" id="ARBA00023277"/>
    </source>
</evidence>
<protein>
    <recommendedName>
        <fullName evidence="13">O-fucosyltransferase family protein</fullName>
    </recommendedName>
</protein>
<comment type="caution">
    <text evidence="16">The sequence shown here is derived from an EMBL/GenBank/DDBJ whole genome shotgun (WGS) entry which is preliminary data.</text>
</comment>
<evidence type="ECO:0000256" key="15">
    <source>
        <dbReference type="SAM" id="Phobius"/>
    </source>
</evidence>
<evidence type="ECO:0000256" key="11">
    <source>
        <dbReference type="ARBA" id="ARBA00023253"/>
    </source>
</evidence>
<dbReference type="GO" id="GO:0016020">
    <property type="term" value="C:membrane"/>
    <property type="evidence" value="ECO:0007669"/>
    <property type="project" value="UniProtKB-SubCell"/>
</dbReference>
<evidence type="ECO:0000256" key="7">
    <source>
        <dbReference type="ARBA" id="ARBA00022968"/>
    </source>
</evidence>
<dbReference type="InterPro" id="IPR019378">
    <property type="entry name" value="GDP-Fuc_O-FucTrfase"/>
</dbReference>
<dbReference type="GO" id="GO:0006004">
    <property type="term" value="P:fucose metabolic process"/>
    <property type="evidence" value="ECO:0007669"/>
    <property type="project" value="UniProtKB-KW"/>
</dbReference>
<dbReference type="GO" id="GO:0005737">
    <property type="term" value="C:cytoplasm"/>
    <property type="evidence" value="ECO:0007669"/>
    <property type="project" value="TreeGrafter"/>
</dbReference>
<evidence type="ECO:0000256" key="3">
    <source>
        <dbReference type="ARBA" id="ARBA00007737"/>
    </source>
</evidence>
<feature type="transmembrane region" description="Helical" evidence="15">
    <location>
        <begin position="68"/>
        <end position="90"/>
    </location>
</feature>
<evidence type="ECO:0000256" key="1">
    <source>
        <dbReference type="ARBA" id="ARBA00004606"/>
    </source>
</evidence>
<proteinExistence type="inferred from homology"/>
<dbReference type="GO" id="GO:0016757">
    <property type="term" value="F:glycosyltransferase activity"/>
    <property type="evidence" value="ECO:0007669"/>
    <property type="project" value="UniProtKB-KW"/>
</dbReference>
<evidence type="ECO:0000313" key="17">
    <source>
        <dbReference type="Proteomes" id="UP000813462"/>
    </source>
</evidence>
<name>A0A978VPM3_ZIZJJ</name>
<evidence type="ECO:0000256" key="9">
    <source>
        <dbReference type="ARBA" id="ARBA00023136"/>
    </source>
</evidence>
<keyword evidence="10" id="KW-0325">Glycoprotein</keyword>
<dbReference type="EMBL" id="JAEACU010000003">
    <property type="protein sequence ID" value="KAH7537498.1"/>
    <property type="molecule type" value="Genomic_DNA"/>
</dbReference>
<dbReference type="Proteomes" id="UP000813462">
    <property type="component" value="Unassembled WGS sequence"/>
</dbReference>
<keyword evidence="7" id="KW-0735">Signal-anchor</keyword>
<keyword evidence="5" id="KW-0808">Transferase</keyword>
<keyword evidence="11" id="KW-0294">Fucose metabolism</keyword>
<comment type="pathway">
    <text evidence="2">Glycan metabolism.</text>
</comment>
<accession>A0A978VPM3</accession>
<evidence type="ECO:0000256" key="4">
    <source>
        <dbReference type="ARBA" id="ARBA00022676"/>
    </source>
</evidence>
<keyword evidence="9 15" id="KW-0472">Membrane</keyword>
<dbReference type="Pfam" id="PF10250">
    <property type="entry name" value="O-FucT"/>
    <property type="match status" value="1"/>
</dbReference>
<evidence type="ECO:0000256" key="10">
    <source>
        <dbReference type="ARBA" id="ARBA00023180"/>
    </source>
</evidence>
<comment type="similarity">
    <text evidence="3">Belongs to the glycosyltransferase GT106 family.</text>
</comment>
<dbReference type="PIRSF" id="PIRSF009360">
    <property type="entry name" value="UCP009360"/>
    <property type="match status" value="1"/>
</dbReference>
<feature type="region of interest" description="Disordered" evidence="14">
    <location>
        <begin position="1"/>
        <end position="30"/>
    </location>
</feature>
<evidence type="ECO:0000256" key="6">
    <source>
        <dbReference type="ARBA" id="ARBA00022692"/>
    </source>
</evidence>
<dbReference type="InterPro" id="IPR024709">
    <property type="entry name" value="FucosylTrfase_pln"/>
</dbReference>
<comment type="subcellular location">
    <subcellularLocation>
        <location evidence="1">Membrane</location>
        <topology evidence="1">Single-pass type II membrane protein</topology>
    </subcellularLocation>
</comment>
<reference evidence="16" key="1">
    <citation type="journal article" date="2021" name="Front. Plant Sci.">
        <title>Chromosome-Scale Genome Assembly for Chinese Sour Jujube and Insights Into Its Genome Evolution and Domestication Signature.</title>
        <authorList>
            <person name="Shen L.-Y."/>
            <person name="Luo H."/>
            <person name="Wang X.-L."/>
            <person name="Wang X.-M."/>
            <person name="Qiu X.-J."/>
            <person name="Liu H."/>
            <person name="Zhou S.-S."/>
            <person name="Jia K.-H."/>
            <person name="Nie S."/>
            <person name="Bao Y.-T."/>
            <person name="Zhang R.-G."/>
            <person name="Yun Q.-Z."/>
            <person name="Chai Y.-H."/>
            <person name="Lu J.-Y."/>
            <person name="Li Y."/>
            <person name="Zhao S.-W."/>
            <person name="Mao J.-F."/>
            <person name="Jia S.-G."/>
            <person name="Mao Y.-M."/>
        </authorList>
    </citation>
    <scope>NUCLEOTIDE SEQUENCE</scope>
    <source>
        <strain evidence="16">AT0</strain>
        <tissue evidence="16">Leaf</tissue>
    </source>
</reference>
<evidence type="ECO:0000256" key="5">
    <source>
        <dbReference type="ARBA" id="ARBA00022679"/>
    </source>
</evidence>